<name>A0A7N4PJU7_SARHA</name>
<feature type="domain" description="Galactosyltransferase C-terminal" evidence="3">
    <location>
        <begin position="39"/>
        <end position="97"/>
    </location>
</feature>
<evidence type="ECO:0000259" key="3">
    <source>
        <dbReference type="Pfam" id="PF02709"/>
    </source>
</evidence>
<dbReference type="GO" id="GO:0006493">
    <property type="term" value="P:protein O-linked glycosylation"/>
    <property type="evidence" value="ECO:0007669"/>
    <property type="project" value="TreeGrafter"/>
</dbReference>
<dbReference type="PANTHER" id="PTHR11675">
    <property type="entry name" value="N-ACETYLGALACTOSAMINYLTRANSFERASE"/>
    <property type="match status" value="1"/>
</dbReference>
<accession>A0A7N4PJU7</accession>
<dbReference type="GO" id="GO:0004653">
    <property type="term" value="F:polypeptide N-acetylgalactosaminyltransferase activity"/>
    <property type="evidence" value="ECO:0007669"/>
    <property type="project" value="TreeGrafter"/>
</dbReference>
<dbReference type="PANTHER" id="PTHR11675:SF63">
    <property type="entry name" value="POLYPEPTIDE N-ACETYLGALACTOSAMINYLTRANSFERASE"/>
    <property type="match status" value="1"/>
</dbReference>
<evidence type="ECO:0000256" key="2">
    <source>
        <dbReference type="ARBA" id="ARBA00023157"/>
    </source>
</evidence>
<dbReference type="SUPFAM" id="SSF53448">
    <property type="entry name" value="Nucleotide-diphospho-sugar transferases"/>
    <property type="match status" value="1"/>
</dbReference>
<sequence>MYSSSPIVCGGFNWDLHFKWDLVPFSKLGGPEGAIAPIKSPAMAGGLFAMNRHYFNELGQYDSGMDIWGGENLEISFRIWMCGGKLFIIPCSRVGHIFRKRRPYGSPEGQDTMTHNSLRMAHVWLDEYKEQYFSLRPELKLKSYGNISERVELRKKLGCKSFKWYLDNIYPEMQLSGPNLQMVNSTLIFPRTFYFLVFRVWDTLLWVSLVRSFSRAVFLQKEVSVGGKEGTEILGKRNSQR</sequence>
<protein>
    <recommendedName>
        <fullName evidence="3">Galactosyltransferase C-terminal domain-containing protein</fullName>
    </recommendedName>
</protein>
<keyword evidence="2" id="KW-1015">Disulfide bond</keyword>
<dbReference type="Gene3D" id="3.90.550.10">
    <property type="entry name" value="Spore Coat Polysaccharide Biosynthesis Protein SpsA, Chain A"/>
    <property type="match status" value="1"/>
</dbReference>
<evidence type="ECO:0000256" key="1">
    <source>
        <dbReference type="ARBA" id="ARBA00022679"/>
    </source>
</evidence>
<dbReference type="FunFam" id="3.90.550.10:FF:000298">
    <property type="entry name" value="Polypeptide N-acetylgalactosaminyltransferase"/>
    <property type="match status" value="1"/>
</dbReference>
<dbReference type="GO" id="GO:0005112">
    <property type="term" value="F:Notch binding"/>
    <property type="evidence" value="ECO:0007669"/>
    <property type="project" value="TreeGrafter"/>
</dbReference>
<dbReference type="Ensembl" id="ENSSHAT00000042853.1">
    <property type="protein sequence ID" value="ENSSHAP00000038103.1"/>
    <property type="gene ID" value="ENSSHAG00000023294.1"/>
</dbReference>
<dbReference type="AlphaFoldDB" id="A0A7N4PJU7"/>
<reference evidence="4" key="3">
    <citation type="submission" date="2025-09" db="UniProtKB">
        <authorList>
            <consortium name="Ensembl"/>
        </authorList>
    </citation>
    <scope>IDENTIFICATION</scope>
</reference>
<evidence type="ECO:0000313" key="5">
    <source>
        <dbReference type="Proteomes" id="UP000007648"/>
    </source>
</evidence>
<dbReference type="Proteomes" id="UP000007648">
    <property type="component" value="Unassembled WGS sequence"/>
</dbReference>
<dbReference type="InParanoid" id="A0A7N4PJU7"/>
<dbReference type="GO" id="GO:0005794">
    <property type="term" value="C:Golgi apparatus"/>
    <property type="evidence" value="ECO:0007669"/>
    <property type="project" value="TreeGrafter"/>
</dbReference>
<organism evidence="4 5">
    <name type="scientific">Sarcophilus harrisii</name>
    <name type="common">Tasmanian devil</name>
    <name type="synonym">Sarcophilus laniarius</name>
    <dbReference type="NCBI Taxonomy" id="9305"/>
    <lineage>
        <taxon>Eukaryota</taxon>
        <taxon>Metazoa</taxon>
        <taxon>Chordata</taxon>
        <taxon>Craniata</taxon>
        <taxon>Vertebrata</taxon>
        <taxon>Euteleostomi</taxon>
        <taxon>Mammalia</taxon>
        <taxon>Metatheria</taxon>
        <taxon>Dasyuromorphia</taxon>
        <taxon>Dasyuridae</taxon>
        <taxon>Sarcophilus</taxon>
    </lineage>
</organism>
<reference evidence="4 5" key="1">
    <citation type="journal article" date="2011" name="Proc. Natl. Acad. Sci. U.S.A.">
        <title>Genetic diversity and population structure of the endangered marsupial Sarcophilus harrisii (Tasmanian devil).</title>
        <authorList>
            <person name="Miller W."/>
            <person name="Hayes V.M."/>
            <person name="Ratan A."/>
            <person name="Petersen D.C."/>
            <person name="Wittekindt N.E."/>
            <person name="Miller J."/>
            <person name="Walenz B."/>
            <person name="Knight J."/>
            <person name="Qi J."/>
            <person name="Zhao F."/>
            <person name="Wang Q."/>
            <person name="Bedoya-Reina O.C."/>
            <person name="Katiyar N."/>
            <person name="Tomsho L.P."/>
            <person name="Kasson L.M."/>
            <person name="Hardie R.A."/>
            <person name="Woodbridge P."/>
            <person name="Tindall E.A."/>
            <person name="Bertelsen M.F."/>
            <person name="Dixon D."/>
            <person name="Pyecroft S."/>
            <person name="Helgen K.M."/>
            <person name="Lesk A.M."/>
            <person name="Pringle T.H."/>
            <person name="Patterson N."/>
            <person name="Zhang Y."/>
            <person name="Kreiss A."/>
            <person name="Woods G.M."/>
            <person name="Jones M.E."/>
            <person name="Schuster S.C."/>
        </authorList>
    </citation>
    <scope>NUCLEOTIDE SEQUENCE [LARGE SCALE GENOMIC DNA]</scope>
</reference>
<dbReference type="Pfam" id="PF02709">
    <property type="entry name" value="Glyco_transf_7C"/>
    <property type="match status" value="1"/>
</dbReference>
<dbReference type="InterPro" id="IPR029044">
    <property type="entry name" value="Nucleotide-diphossugar_trans"/>
</dbReference>
<reference evidence="4" key="2">
    <citation type="submission" date="2025-08" db="UniProtKB">
        <authorList>
            <consortium name="Ensembl"/>
        </authorList>
    </citation>
    <scope>IDENTIFICATION</scope>
</reference>
<dbReference type="GeneTree" id="ENSGT00940000158227"/>
<keyword evidence="1" id="KW-0808">Transferase</keyword>
<dbReference type="GO" id="GO:0008593">
    <property type="term" value="P:regulation of Notch signaling pathway"/>
    <property type="evidence" value="ECO:0007669"/>
    <property type="project" value="TreeGrafter"/>
</dbReference>
<keyword evidence="5" id="KW-1185">Reference proteome</keyword>
<dbReference type="InterPro" id="IPR027791">
    <property type="entry name" value="Galactosyl_T_C"/>
</dbReference>
<proteinExistence type="predicted"/>
<evidence type="ECO:0000313" key="4">
    <source>
        <dbReference type="Ensembl" id="ENSSHAP00000038103.1"/>
    </source>
</evidence>